<protein>
    <submittedName>
        <fullName evidence="1">Uncharacterized protein</fullName>
    </submittedName>
</protein>
<comment type="caution">
    <text evidence="1">The sequence shown here is derived from an EMBL/GenBank/DDBJ whole genome shotgun (WGS) entry which is preliminary data.</text>
</comment>
<reference evidence="1 2" key="1">
    <citation type="submission" date="2015-08" db="EMBL/GenBank/DDBJ databases">
        <title>Next Generation Sequencing and Analysis of the Genome of Puccinia sorghi L Schw, the Causal Agent of Maize Common Rust.</title>
        <authorList>
            <person name="Rochi L."/>
            <person name="Burguener G."/>
            <person name="Darino M."/>
            <person name="Turjanski A."/>
            <person name="Kreff E."/>
            <person name="Dieguez M.J."/>
            <person name="Sacco F."/>
        </authorList>
    </citation>
    <scope>NUCLEOTIDE SEQUENCE [LARGE SCALE GENOMIC DNA]</scope>
    <source>
        <strain evidence="1 2">RO10H11247</strain>
    </source>
</reference>
<evidence type="ECO:0000313" key="1">
    <source>
        <dbReference type="EMBL" id="KNZ56025.1"/>
    </source>
</evidence>
<dbReference type="EMBL" id="LAVV01007411">
    <property type="protein sequence ID" value="KNZ56025.1"/>
    <property type="molecule type" value="Genomic_DNA"/>
</dbReference>
<evidence type="ECO:0000313" key="2">
    <source>
        <dbReference type="Proteomes" id="UP000037035"/>
    </source>
</evidence>
<gene>
    <name evidence="1" type="ORF">VP01_2517g2</name>
</gene>
<dbReference type="AlphaFoldDB" id="A0A0L6V7D2"/>
<proteinExistence type="predicted"/>
<keyword evidence="2" id="KW-1185">Reference proteome</keyword>
<name>A0A0L6V7D2_9BASI</name>
<dbReference type="VEuPathDB" id="FungiDB:VP01_2517g2"/>
<organism evidence="1 2">
    <name type="scientific">Puccinia sorghi</name>
    <dbReference type="NCBI Taxonomy" id="27349"/>
    <lineage>
        <taxon>Eukaryota</taxon>
        <taxon>Fungi</taxon>
        <taxon>Dikarya</taxon>
        <taxon>Basidiomycota</taxon>
        <taxon>Pucciniomycotina</taxon>
        <taxon>Pucciniomycetes</taxon>
        <taxon>Pucciniales</taxon>
        <taxon>Pucciniaceae</taxon>
        <taxon>Puccinia</taxon>
    </lineage>
</organism>
<accession>A0A0L6V7D2</accession>
<sequence>MLESLPVSSQSARRVLKGAPRIIGDLAKTFSYGQTKALLDKQWIVEALKT</sequence>
<dbReference type="Proteomes" id="UP000037035">
    <property type="component" value="Unassembled WGS sequence"/>
</dbReference>